<evidence type="ECO:0000259" key="3">
    <source>
        <dbReference type="Pfam" id="PF24883"/>
    </source>
</evidence>
<dbReference type="Proteomes" id="UP001213000">
    <property type="component" value="Unassembled WGS sequence"/>
</dbReference>
<name>A0AAD5VS82_9AGAR</name>
<dbReference type="AlphaFoldDB" id="A0AAD5VS82"/>
<dbReference type="InterPro" id="IPR056884">
    <property type="entry name" value="NPHP3-like_N"/>
</dbReference>
<sequence length="636" mass="72530">MFDRAQNFIISNSCFTQVLDNSRAGSGLDVLLSKSMPDAFHDSGARYPPPKCHYGTRMDYIEQITDWALNTSDHKEPVLWMHGPFGVGKTAVAQTCAEALERKKKLIATLFFSRSNTGRDDPQSVFPSITYQVATSCEAFSDIIEARIRKNPALTTKALPIQFEELLVSPLRQMATKGSMDNGIEGGAVIIDGLDECRGTREQCEIIRIIAASAQDRTTPFRWFITSRPEDHIIRTMNSTSFSSILARLELPVSREIDHEILIYLTDELEKLREQHELPHSWVSERDIALLVERAAGLWIYATTMARFIDDVNSLGPQDQLRIVLKFAEDTTRRPKTSNPLKEMDSFYALIMEQIPSNARLMVRRILLLHLNMHHSFPLREIAVTLRLSMDQTLRFCRTIQSVAWVEYFPGGTLARRLRFHHASFLDFLKDRKRSGRLHICGKLMIDLRKELLEFLHMVCAFSADSPSIKLPSHIHISEDIDPNDLYRAIVERFFSLCVLYPLDHVTATSLAQLPFRKLLELQQPIRQPFILFPRQLVSMLPDDLSDKILRQDKCLTPGCPNVEAWIWGHGENETPAFMPKDAHSIVLYNQWLSYSGNYCTCGELSANNTPHKSTNSEEVKKSDDAVETRVSNPPR</sequence>
<protein>
    <recommendedName>
        <fullName evidence="3">Nephrocystin 3-like N-terminal domain-containing protein</fullName>
    </recommendedName>
</protein>
<accession>A0AAD5VS82</accession>
<dbReference type="EMBL" id="JANIEX010000351">
    <property type="protein sequence ID" value="KAJ3568344.1"/>
    <property type="molecule type" value="Genomic_DNA"/>
</dbReference>
<feature type="compositionally biased region" description="Basic and acidic residues" evidence="2">
    <location>
        <begin position="615"/>
        <end position="628"/>
    </location>
</feature>
<proteinExistence type="predicted"/>
<keyword evidence="1" id="KW-0677">Repeat</keyword>
<comment type="caution">
    <text evidence="4">The sequence shown here is derived from an EMBL/GenBank/DDBJ whole genome shotgun (WGS) entry which is preliminary data.</text>
</comment>
<evidence type="ECO:0000313" key="4">
    <source>
        <dbReference type="EMBL" id="KAJ3568344.1"/>
    </source>
</evidence>
<keyword evidence="5" id="KW-1185">Reference proteome</keyword>
<feature type="region of interest" description="Disordered" evidence="2">
    <location>
        <begin position="608"/>
        <end position="636"/>
    </location>
</feature>
<dbReference type="InterPro" id="IPR027417">
    <property type="entry name" value="P-loop_NTPase"/>
</dbReference>
<dbReference type="Gene3D" id="3.40.50.300">
    <property type="entry name" value="P-loop containing nucleotide triphosphate hydrolases"/>
    <property type="match status" value="1"/>
</dbReference>
<evidence type="ECO:0000313" key="5">
    <source>
        <dbReference type="Proteomes" id="UP001213000"/>
    </source>
</evidence>
<dbReference type="SUPFAM" id="SSF52540">
    <property type="entry name" value="P-loop containing nucleoside triphosphate hydrolases"/>
    <property type="match status" value="1"/>
</dbReference>
<evidence type="ECO:0000256" key="2">
    <source>
        <dbReference type="SAM" id="MobiDB-lite"/>
    </source>
</evidence>
<gene>
    <name evidence="4" type="ORF">NP233_g5779</name>
</gene>
<dbReference type="Pfam" id="PF24883">
    <property type="entry name" value="NPHP3_N"/>
    <property type="match status" value="1"/>
</dbReference>
<reference evidence="4" key="1">
    <citation type="submission" date="2022-07" db="EMBL/GenBank/DDBJ databases">
        <title>Genome Sequence of Leucocoprinus birnbaumii.</title>
        <authorList>
            <person name="Buettner E."/>
        </authorList>
    </citation>
    <scope>NUCLEOTIDE SEQUENCE</scope>
    <source>
        <strain evidence="4">VT141</strain>
    </source>
</reference>
<evidence type="ECO:0000256" key="1">
    <source>
        <dbReference type="ARBA" id="ARBA00022737"/>
    </source>
</evidence>
<dbReference type="PANTHER" id="PTHR10039">
    <property type="entry name" value="AMELOGENIN"/>
    <property type="match status" value="1"/>
</dbReference>
<organism evidence="4 5">
    <name type="scientific">Leucocoprinus birnbaumii</name>
    <dbReference type="NCBI Taxonomy" id="56174"/>
    <lineage>
        <taxon>Eukaryota</taxon>
        <taxon>Fungi</taxon>
        <taxon>Dikarya</taxon>
        <taxon>Basidiomycota</taxon>
        <taxon>Agaricomycotina</taxon>
        <taxon>Agaricomycetes</taxon>
        <taxon>Agaricomycetidae</taxon>
        <taxon>Agaricales</taxon>
        <taxon>Agaricineae</taxon>
        <taxon>Agaricaceae</taxon>
        <taxon>Leucocoprinus</taxon>
    </lineage>
</organism>
<feature type="domain" description="Nephrocystin 3-like N-terminal" evidence="3">
    <location>
        <begin position="63"/>
        <end position="228"/>
    </location>
</feature>